<evidence type="ECO:0000313" key="1">
    <source>
        <dbReference type="EMBL" id="KAJ4434525.1"/>
    </source>
</evidence>
<dbReference type="Proteomes" id="UP001148838">
    <property type="component" value="Unassembled WGS sequence"/>
</dbReference>
<organism evidence="1 2">
    <name type="scientific">Periplaneta americana</name>
    <name type="common">American cockroach</name>
    <name type="synonym">Blatta americana</name>
    <dbReference type="NCBI Taxonomy" id="6978"/>
    <lineage>
        <taxon>Eukaryota</taxon>
        <taxon>Metazoa</taxon>
        <taxon>Ecdysozoa</taxon>
        <taxon>Arthropoda</taxon>
        <taxon>Hexapoda</taxon>
        <taxon>Insecta</taxon>
        <taxon>Pterygota</taxon>
        <taxon>Neoptera</taxon>
        <taxon>Polyneoptera</taxon>
        <taxon>Dictyoptera</taxon>
        <taxon>Blattodea</taxon>
        <taxon>Blattoidea</taxon>
        <taxon>Blattidae</taxon>
        <taxon>Blattinae</taxon>
        <taxon>Periplaneta</taxon>
    </lineage>
</organism>
<dbReference type="EMBL" id="JAJSOF020000025">
    <property type="protein sequence ID" value="KAJ4434525.1"/>
    <property type="molecule type" value="Genomic_DNA"/>
</dbReference>
<sequence>MSPGSSTESYPAFARIGLRENPGNNLNQVTFPDRDSNPGHLVSQPDALTVTPQSYPRVPCHSMCDSRHNERIPNLSAEQSDGITVFRISPMASLMLHRCRTVSSACRGGGSLHQPPSVNLIGSYGSTEISQNFASVAQTTTYTVAMTAIDYSSSFVPISLQRDVIVVHGPVRFRIRWKSNHKYRVHGETRCDVLYELRLAGLEEELRFSSAIPLCQGERQLSSLERKTMYQSIKSVFREKSTKAPSADLFEKRLQNELEKSYKIVEVCGANVMSRKRRFRWEILNRPPYSPYLGPSDFHLFERKTARIVFFKIRSIKSRRLRWTGHVASMGESRNAYYRVELEGRREKDFWGGPDVDGRIILTWI</sequence>
<evidence type="ECO:0000313" key="2">
    <source>
        <dbReference type="Proteomes" id="UP001148838"/>
    </source>
</evidence>
<reference evidence="1 2" key="1">
    <citation type="journal article" date="2022" name="Allergy">
        <title>Genome assembly and annotation of Periplaneta americana reveal a comprehensive cockroach allergen profile.</title>
        <authorList>
            <person name="Wang L."/>
            <person name="Xiong Q."/>
            <person name="Saelim N."/>
            <person name="Wang L."/>
            <person name="Nong W."/>
            <person name="Wan A.T."/>
            <person name="Shi M."/>
            <person name="Liu X."/>
            <person name="Cao Q."/>
            <person name="Hui J.H.L."/>
            <person name="Sookrung N."/>
            <person name="Leung T.F."/>
            <person name="Tungtrongchitr A."/>
            <person name="Tsui S.K.W."/>
        </authorList>
    </citation>
    <scope>NUCLEOTIDE SEQUENCE [LARGE SCALE GENOMIC DNA]</scope>
    <source>
        <strain evidence="1">PWHHKU_190912</strain>
    </source>
</reference>
<gene>
    <name evidence="1" type="ORF">ANN_23087</name>
</gene>
<accession>A0ABQ8SL86</accession>
<comment type="caution">
    <text evidence="1">The sequence shown here is derived from an EMBL/GenBank/DDBJ whole genome shotgun (WGS) entry which is preliminary data.</text>
</comment>
<protein>
    <submittedName>
        <fullName evidence="1">Uncharacterized protein</fullName>
    </submittedName>
</protein>
<name>A0ABQ8SL86_PERAM</name>
<keyword evidence="2" id="KW-1185">Reference proteome</keyword>
<proteinExistence type="predicted"/>